<dbReference type="EnsemblMetazoa" id="RPRC008441-RA">
    <property type="protein sequence ID" value="RPRC008441-PA"/>
    <property type="gene ID" value="RPRC008441"/>
</dbReference>
<dbReference type="VEuPathDB" id="VectorBase:RPRC008441"/>
<keyword evidence="2" id="KW-1185">Reference proteome</keyword>
<evidence type="ECO:0000313" key="1">
    <source>
        <dbReference type="EnsemblMetazoa" id="RPRC008441-PA"/>
    </source>
</evidence>
<name>T1HWM1_RHOPR</name>
<evidence type="ECO:0000313" key="2">
    <source>
        <dbReference type="Proteomes" id="UP000015103"/>
    </source>
</evidence>
<accession>T1HWM1</accession>
<dbReference type="AlphaFoldDB" id="T1HWM1"/>
<reference evidence="1" key="1">
    <citation type="submission" date="2015-05" db="UniProtKB">
        <authorList>
            <consortium name="EnsemblMetazoa"/>
        </authorList>
    </citation>
    <scope>IDENTIFICATION</scope>
</reference>
<dbReference type="Proteomes" id="UP000015103">
    <property type="component" value="Unassembled WGS sequence"/>
</dbReference>
<dbReference type="EMBL" id="ACPB03006429">
    <property type="status" value="NOT_ANNOTATED_CDS"/>
    <property type="molecule type" value="Genomic_DNA"/>
</dbReference>
<proteinExistence type="predicted"/>
<dbReference type="InParanoid" id="T1HWM1"/>
<dbReference type="HOGENOM" id="CLU_3126842_0_0_1"/>
<protein>
    <submittedName>
        <fullName evidence="1">Uncharacterized protein</fullName>
    </submittedName>
</protein>
<organism evidence="1 2">
    <name type="scientific">Rhodnius prolixus</name>
    <name type="common">Triatomid bug</name>
    <dbReference type="NCBI Taxonomy" id="13249"/>
    <lineage>
        <taxon>Eukaryota</taxon>
        <taxon>Metazoa</taxon>
        <taxon>Ecdysozoa</taxon>
        <taxon>Arthropoda</taxon>
        <taxon>Hexapoda</taxon>
        <taxon>Insecta</taxon>
        <taxon>Pterygota</taxon>
        <taxon>Neoptera</taxon>
        <taxon>Paraneoptera</taxon>
        <taxon>Hemiptera</taxon>
        <taxon>Heteroptera</taxon>
        <taxon>Panheteroptera</taxon>
        <taxon>Cimicomorpha</taxon>
        <taxon>Reduviidae</taxon>
        <taxon>Triatominae</taxon>
        <taxon>Rhodnius</taxon>
    </lineage>
</organism>
<sequence>MDKPFAVLEKVTDENTSGDKSTEYLVKALVKKKLLFKIRPKPIIAATPGM</sequence>